<dbReference type="AlphaFoldDB" id="A0A7T8K841"/>
<proteinExistence type="predicted"/>
<evidence type="ECO:0000313" key="3">
    <source>
        <dbReference type="Proteomes" id="UP000595437"/>
    </source>
</evidence>
<feature type="region of interest" description="Disordered" evidence="1">
    <location>
        <begin position="26"/>
        <end position="57"/>
    </location>
</feature>
<name>A0A7T8K841_CALRO</name>
<feature type="compositionally biased region" description="Acidic residues" evidence="1">
    <location>
        <begin position="26"/>
        <end position="51"/>
    </location>
</feature>
<dbReference type="EMBL" id="CP045896">
    <property type="protein sequence ID" value="QQP50412.1"/>
    <property type="molecule type" value="Genomic_DNA"/>
</dbReference>
<evidence type="ECO:0000313" key="2">
    <source>
        <dbReference type="EMBL" id="QQP50412.1"/>
    </source>
</evidence>
<organism evidence="2 3">
    <name type="scientific">Caligus rogercresseyi</name>
    <name type="common">Sea louse</name>
    <dbReference type="NCBI Taxonomy" id="217165"/>
    <lineage>
        <taxon>Eukaryota</taxon>
        <taxon>Metazoa</taxon>
        <taxon>Ecdysozoa</taxon>
        <taxon>Arthropoda</taxon>
        <taxon>Crustacea</taxon>
        <taxon>Multicrustacea</taxon>
        <taxon>Hexanauplia</taxon>
        <taxon>Copepoda</taxon>
        <taxon>Siphonostomatoida</taxon>
        <taxon>Caligidae</taxon>
        <taxon>Caligus</taxon>
    </lineage>
</organism>
<dbReference type="Proteomes" id="UP000595437">
    <property type="component" value="Chromosome 7"/>
</dbReference>
<gene>
    <name evidence="2" type="ORF">FKW44_011411</name>
</gene>
<evidence type="ECO:0000256" key="1">
    <source>
        <dbReference type="SAM" id="MobiDB-lite"/>
    </source>
</evidence>
<accession>A0A7T8K841</accession>
<sequence>MSSSSGILTPPPQARKRVELVTLSLPDEDIEMAEEEETEEDEPLLLEDEEESPLKNP</sequence>
<reference evidence="3" key="1">
    <citation type="submission" date="2021-01" db="EMBL/GenBank/DDBJ databases">
        <title>Caligus Genome Assembly.</title>
        <authorList>
            <person name="Gallardo-Escarate C."/>
        </authorList>
    </citation>
    <scope>NUCLEOTIDE SEQUENCE [LARGE SCALE GENOMIC DNA]</scope>
</reference>
<keyword evidence="3" id="KW-1185">Reference proteome</keyword>
<protein>
    <submittedName>
        <fullName evidence="2">Uncharacterized protein</fullName>
    </submittedName>
</protein>